<dbReference type="Proteomes" id="UP000271974">
    <property type="component" value="Unassembled WGS sequence"/>
</dbReference>
<dbReference type="AlphaFoldDB" id="A0A3S1BL64"/>
<keyword evidence="1" id="KW-1133">Transmembrane helix</keyword>
<sequence length="263" mass="28462">MLIISPPLTGELESTGSSFCVELPVVKLFQGQIIDPTPYTIGLMGLGEIKLGDRPSHTEIVPLSDPNNQGKTMLRLVLLCAFLATLLVAPTLAGLVRCQKLNEACVPVPLSCCRGMSCKRDNFGGGFRCEQGRGLLGRCYSRGQLCTPDLGNNPCCNGLVCKPRLLNPTIHESALCPHTMTSHTVLCLGLLVLLALCATGPVAGHKEWLCKDKFESCTPAAGDCCSGDAVTQWWNIGIRRKRYRVRILAFAFPTGWVGVRPQH</sequence>
<name>A0A3S1BL64_ELYCH</name>
<keyword evidence="3" id="KW-1185">Reference proteome</keyword>
<accession>A0A3S1BL64</accession>
<reference evidence="2 3" key="1">
    <citation type="submission" date="2019-01" db="EMBL/GenBank/DDBJ databases">
        <title>A draft genome assembly of the solar-powered sea slug Elysia chlorotica.</title>
        <authorList>
            <person name="Cai H."/>
            <person name="Li Q."/>
            <person name="Fang X."/>
            <person name="Li J."/>
            <person name="Curtis N.E."/>
            <person name="Altenburger A."/>
            <person name="Shibata T."/>
            <person name="Feng M."/>
            <person name="Maeda T."/>
            <person name="Schwartz J.A."/>
            <person name="Shigenobu S."/>
            <person name="Lundholm N."/>
            <person name="Nishiyama T."/>
            <person name="Yang H."/>
            <person name="Hasebe M."/>
            <person name="Li S."/>
            <person name="Pierce S.K."/>
            <person name="Wang J."/>
        </authorList>
    </citation>
    <scope>NUCLEOTIDE SEQUENCE [LARGE SCALE GENOMIC DNA]</scope>
    <source>
        <strain evidence="2">EC2010</strain>
        <tissue evidence="2">Whole organism of an adult</tissue>
    </source>
</reference>
<evidence type="ECO:0000313" key="2">
    <source>
        <dbReference type="EMBL" id="RUS69682.1"/>
    </source>
</evidence>
<dbReference type="EMBL" id="RQTK01001606">
    <property type="protein sequence ID" value="RUS69682.1"/>
    <property type="molecule type" value="Genomic_DNA"/>
</dbReference>
<keyword evidence="1" id="KW-0812">Transmembrane</keyword>
<evidence type="ECO:0000256" key="1">
    <source>
        <dbReference type="SAM" id="Phobius"/>
    </source>
</evidence>
<comment type="caution">
    <text evidence="2">The sequence shown here is derived from an EMBL/GenBank/DDBJ whole genome shotgun (WGS) entry which is preliminary data.</text>
</comment>
<organism evidence="2 3">
    <name type="scientific">Elysia chlorotica</name>
    <name type="common">Eastern emerald elysia</name>
    <name type="synonym">Sea slug</name>
    <dbReference type="NCBI Taxonomy" id="188477"/>
    <lineage>
        <taxon>Eukaryota</taxon>
        <taxon>Metazoa</taxon>
        <taxon>Spiralia</taxon>
        <taxon>Lophotrochozoa</taxon>
        <taxon>Mollusca</taxon>
        <taxon>Gastropoda</taxon>
        <taxon>Heterobranchia</taxon>
        <taxon>Euthyneura</taxon>
        <taxon>Panpulmonata</taxon>
        <taxon>Sacoglossa</taxon>
        <taxon>Placobranchoidea</taxon>
        <taxon>Plakobranchidae</taxon>
        <taxon>Elysia</taxon>
    </lineage>
</organism>
<gene>
    <name evidence="2" type="ORF">EGW08_022555</name>
</gene>
<feature type="transmembrane region" description="Helical" evidence="1">
    <location>
        <begin position="76"/>
        <end position="96"/>
    </location>
</feature>
<dbReference type="OrthoDB" id="10468858at2759"/>
<proteinExistence type="predicted"/>
<keyword evidence="1" id="KW-0472">Membrane</keyword>
<evidence type="ECO:0000313" key="3">
    <source>
        <dbReference type="Proteomes" id="UP000271974"/>
    </source>
</evidence>
<protein>
    <submittedName>
        <fullName evidence="2">Uncharacterized protein</fullName>
    </submittedName>
</protein>